<dbReference type="STRING" id="1445577.A0A010S3A1"/>
<keyword evidence="4" id="KW-0808">Transferase</keyword>
<dbReference type="Proteomes" id="UP000020467">
    <property type="component" value="Unassembled WGS sequence"/>
</dbReference>
<comment type="caution">
    <text evidence="7">The sequence shown here is derived from an EMBL/GenBank/DDBJ whole genome shotgun (WGS) entry which is preliminary data.</text>
</comment>
<dbReference type="HOGENOM" id="CLU_017584_0_5_1"/>
<dbReference type="Pfam" id="PF00155">
    <property type="entry name" value="Aminotran_1_2"/>
    <property type="match status" value="1"/>
</dbReference>
<dbReference type="GO" id="GO:0047536">
    <property type="term" value="F:2-aminoadipate transaminase activity"/>
    <property type="evidence" value="ECO:0007669"/>
    <property type="project" value="TreeGrafter"/>
</dbReference>
<keyword evidence="5" id="KW-0663">Pyridoxal phosphate</keyword>
<name>A0A010S3A1_9PEZI</name>
<dbReference type="OrthoDB" id="691673at2759"/>
<evidence type="ECO:0000256" key="5">
    <source>
        <dbReference type="ARBA" id="ARBA00022898"/>
    </source>
</evidence>
<dbReference type="PANTHER" id="PTHR42790">
    <property type="entry name" value="AMINOTRANSFERASE"/>
    <property type="match status" value="1"/>
</dbReference>
<dbReference type="EMBL" id="JARH01000575">
    <property type="protein sequence ID" value="EXF79073.1"/>
    <property type="molecule type" value="Genomic_DNA"/>
</dbReference>
<comment type="cofactor">
    <cofactor evidence="1">
        <name>pyridoxal 5'-phosphate</name>
        <dbReference type="ChEBI" id="CHEBI:597326"/>
    </cofactor>
</comment>
<dbReference type="GO" id="GO:0019878">
    <property type="term" value="P:lysine biosynthetic process via aminoadipic acid"/>
    <property type="evidence" value="ECO:0007669"/>
    <property type="project" value="TreeGrafter"/>
</dbReference>
<gene>
    <name evidence="7" type="ORF">CFIO01_06395</name>
</gene>
<protein>
    <recommendedName>
        <fullName evidence="6">Aminotransferase class I/classII large domain-containing protein</fullName>
    </recommendedName>
</protein>
<keyword evidence="3" id="KW-0032">Aminotransferase</keyword>
<organism evidence="7 8">
    <name type="scientific">Colletotrichum fioriniae PJ7</name>
    <dbReference type="NCBI Taxonomy" id="1445577"/>
    <lineage>
        <taxon>Eukaryota</taxon>
        <taxon>Fungi</taxon>
        <taxon>Dikarya</taxon>
        <taxon>Ascomycota</taxon>
        <taxon>Pezizomycotina</taxon>
        <taxon>Sordariomycetes</taxon>
        <taxon>Hypocreomycetidae</taxon>
        <taxon>Glomerellales</taxon>
        <taxon>Glomerellaceae</taxon>
        <taxon>Colletotrichum</taxon>
        <taxon>Colletotrichum acutatum species complex</taxon>
    </lineage>
</organism>
<dbReference type="InterPro" id="IPR004839">
    <property type="entry name" value="Aminotransferase_I/II_large"/>
</dbReference>
<dbReference type="CDD" id="cd00609">
    <property type="entry name" value="AAT_like"/>
    <property type="match status" value="1"/>
</dbReference>
<dbReference type="GO" id="GO:0030170">
    <property type="term" value="F:pyridoxal phosphate binding"/>
    <property type="evidence" value="ECO:0007669"/>
    <property type="project" value="InterPro"/>
</dbReference>
<dbReference type="InterPro" id="IPR015421">
    <property type="entry name" value="PyrdxlP-dep_Trfase_major"/>
</dbReference>
<dbReference type="Gene3D" id="3.40.640.10">
    <property type="entry name" value="Type I PLP-dependent aspartate aminotransferase-like (Major domain)"/>
    <property type="match status" value="1"/>
</dbReference>
<dbReference type="SUPFAM" id="SSF53383">
    <property type="entry name" value="PLP-dependent transferases"/>
    <property type="match status" value="1"/>
</dbReference>
<dbReference type="eggNOG" id="KOG0634">
    <property type="taxonomic scope" value="Eukaryota"/>
</dbReference>
<keyword evidence="8" id="KW-1185">Reference proteome</keyword>
<feature type="domain" description="Aminotransferase class I/classII large" evidence="6">
    <location>
        <begin position="163"/>
        <end position="504"/>
    </location>
</feature>
<evidence type="ECO:0000256" key="3">
    <source>
        <dbReference type="ARBA" id="ARBA00022576"/>
    </source>
</evidence>
<dbReference type="InterPro" id="IPR050859">
    <property type="entry name" value="Class-I_PLP-dep_aminotransf"/>
</dbReference>
<reference evidence="7 8" key="1">
    <citation type="submission" date="2014-02" db="EMBL/GenBank/DDBJ databases">
        <title>The genome sequence of Colletotrichum fioriniae PJ7.</title>
        <authorList>
            <person name="Baroncelli R."/>
            <person name="Thon M.R."/>
        </authorList>
    </citation>
    <scope>NUCLEOTIDE SEQUENCE [LARGE SCALE GENOMIC DNA]</scope>
    <source>
        <strain evidence="7 8">PJ7</strain>
    </source>
</reference>
<dbReference type="GO" id="GO:0009074">
    <property type="term" value="P:aromatic amino acid family catabolic process"/>
    <property type="evidence" value="ECO:0007669"/>
    <property type="project" value="TreeGrafter"/>
</dbReference>
<dbReference type="KEGG" id="cfj:CFIO01_06395"/>
<evidence type="ECO:0000259" key="6">
    <source>
        <dbReference type="Pfam" id="PF00155"/>
    </source>
</evidence>
<evidence type="ECO:0000256" key="4">
    <source>
        <dbReference type="ARBA" id="ARBA00022679"/>
    </source>
</evidence>
<proteinExistence type="inferred from homology"/>
<dbReference type="AlphaFoldDB" id="A0A010S3A1"/>
<evidence type="ECO:0000313" key="7">
    <source>
        <dbReference type="EMBL" id="EXF79073.1"/>
    </source>
</evidence>
<evidence type="ECO:0000256" key="1">
    <source>
        <dbReference type="ARBA" id="ARBA00001933"/>
    </source>
</evidence>
<comment type="similarity">
    <text evidence="2">Belongs to the class-I pyridoxal-phosphate-dependent aminotransferase family.</text>
</comment>
<evidence type="ECO:0000256" key="2">
    <source>
        <dbReference type="ARBA" id="ARBA00007441"/>
    </source>
</evidence>
<dbReference type="GO" id="GO:0006571">
    <property type="term" value="P:tyrosine biosynthetic process"/>
    <property type="evidence" value="ECO:0007669"/>
    <property type="project" value="TreeGrafter"/>
</dbReference>
<accession>A0A010S3A1</accession>
<sequence length="513" mass="58108">MTFSDDIIRMQQNRSVREPLPSGIAPYTCSAFFKSREHGMKPRARRWDHLLSKESHNLKPSPLKSASRANGKKRLISLGTARPAPEHFPWESLSLHCLQDAVTEQGQPTSTMAMASVKLEQAYDLGVGMNYGFSAGSPQALRFVTEHIEMIHKPPYEDWDCSLTCGTTSAIEIAFRMFCNPGDTILTERYTYSGAMTCARAQGLHILGIEMDDLGLFPDDLDNRLRTWDYKNGSKPSVLYMVPTGQNPTSTTQSLIRRKQVYAVAERHDLYILEDDPYYFLQLGKQEHALAPPQVDKINANEEFYKSLPLSYLSLDVSGRVLRMDTTSKILAPGLRCGWVTGSSQVIQKFVSYSEIGVLCPSGPSQVMLYKLLDETWGHDGFFNWLRSLSLQYRCRRDNLLKSCERFLPSQICEWKAPTEGMFLWIKVNISEHRQTRMASHGDDDVAHYLAVEDRIYQKAHDNGVLVSKGSWFIADIQTLKDVNFRLTFAAAPVDELDEALQRFASALKTEMC</sequence>
<dbReference type="InterPro" id="IPR015424">
    <property type="entry name" value="PyrdxlP-dep_Trfase"/>
</dbReference>
<dbReference type="PANTHER" id="PTHR42790:SF21">
    <property type="entry name" value="AROMATIC_AMINOADIPATE AMINOTRANSFERASE 1"/>
    <property type="match status" value="1"/>
</dbReference>
<dbReference type="GO" id="GO:0008793">
    <property type="term" value="F:aromatic-amino-acid transaminase activity"/>
    <property type="evidence" value="ECO:0007669"/>
    <property type="project" value="TreeGrafter"/>
</dbReference>
<evidence type="ECO:0000313" key="8">
    <source>
        <dbReference type="Proteomes" id="UP000020467"/>
    </source>
</evidence>